<evidence type="ECO:0000313" key="2">
    <source>
        <dbReference type="EMBL" id="CAG2233276.1"/>
    </source>
</evidence>
<reference evidence="2" key="1">
    <citation type="submission" date="2021-03" db="EMBL/GenBank/DDBJ databases">
        <authorList>
            <person name="Bekaert M."/>
        </authorList>
    </citation>
    <scope>NUCLEOTIDE SEQUENCE</scope>
</reference>
<evidence type="ECO:0000313" key="3">
    <source>
        <dbReference type="Proteomes" id="UP000683360"/>
    </source>
</evidence>
<dbReference type="AlphaFoldDB" id="A0A8S3TPR7"/>
<name>A0A8S3TPR7_MYTED</name>
<gene>
    <name evidence="2" type="ORF">MEDL_45939</name>
</gene>
<accession>A0A8S3TPR7</accession>
<keyword evidence="3" id="KW-1185">Reference proteome</keyword>
<dbReference type="EMBL" id="CAJPWZ010002203">
    <property type="protein sequence ID" value="CAG2233276.1"/>
    <property type="molecule type" value="Genomic_DNA"/>
</dbReference>
<protein>
    <submittedName>
        <fullName evidence="2">Uncharacterized protein</fullName>
    </submittedName>
</protein>
<dbReference type="Proteomes" id="UP000683360">
    <property type="component" value="Unassembled WGS sequence"/>
</dbReference>
<feature type="coiled-coil region" evidence="1">
    <location>
        <begin position="543"/>
        <end position="626"/>
    </location>
</feature>
<dbReference type="OrthoDB" id="6091751at2759"/>
<proteinExistence type="predicted"/>
<evidence type="ECO:0000256" key="1">
    <source>
        <dbReference type="SAM" id="Coils"/>
    </source>
</evidence>
<feature type="coiled-coil region" evidence="1">
    <location>
        <begin position="670"/>
        <end position="697"/>
    </location>
</feature>
<comment type="caution">
    <text evidence="2">The sequence shown here is derived from an EMBL/GenBank/DDBJ whole genome shotgun (WGS) entry which is preliminary data.</text>
</comment>
<keyword evidence="1" id="KW-0175">Coiled coil</keyword>
<organism evidence="2 3">
    <name type="scientific">Mytilus edulis</name>
    <name type="common">Blue mussel</name>
    <dbReference type="NCBI Taxonomy" id="6550"/>
    <lineage>
        <taxon>Eukaryota</taxon>
        <taxon>Metazoa</taxon>
        <taxon>Spiralia</taxon>
        <taxon>Lophotrochozoa</taxon>
        <taxon>Mollusca</taxon>
        <taxon>Bivalvia</taxon>
        <taxon>Autobranchia</taxon>
        <taxon>Pteriomorphia</taxon>
        <taxon>Mytilida</taxon>
        <taxon>Mytiloidea</taxon>
        <taxon>Mytilidae</taxon>
        <taxon>Mytilinae</taxon>
        <taxon>Mytilus</taxon>
    </lineage>
</organism>
<sequence length="843" mass="96987">MVNWKIDNGKLNIQGIEDFEEQIEYAKSSLQYKKIEIVLKNDKHYMLHLDEYGYEGHGNDIPEECRISRTKFIHWARDVKRIPIVSKDLATTSFDEIIENEGELDAEDAVQSINVNKPNTANGSVGRNVHVSPVTEIKKDNGSVGLNSPLDQSVIEPTVQTAEKNDHTVESMNEPDTQGNTNPMVMSEDEPAIQLAIETIDAVGDDNINPELESGETNCEEEASIESNGKENCREGMDNPIKNLIGRNIKVHIQNLVEPAKERKTRELDTEHVTALEEQFKKELNLYTVLIGHMPEKLELDQLEIPGRAVVEVLGGNHTRQALMNIGKTNMLVSMDLYMSLSNEQALRLGLKHNDIHRLSRQTTFEESIKLFREVLFRIKKQKPHMKPKDISAEWRLNVASIMDTPESIIDFNLPTAVELITISVELATKYTSEHESKSKINKYQTHLHCASLPDQVWEKLIDLFKSWRNQTVKDQPCHEIKQTHLFHLFRVHNEVDKIRLLDELACGKITFQEFKDQCLKGTKKKKSKAVDNTPLKEDDLLRDNLITEILELKNKIKQDEMATENMKSRHDNLEKNNRELENKYTEELTQNESMKNQIKNLTDSLSSMEKRNKDLTEELDMVKDIFKTEKKKSDDVERSITHALNETEKKQSDKIYQLQEHIKEKDLKIESLHLQLNMVNDAANRARNEVREIAKKRPHEITEDTEDIRTDTQTKKMKATTDAITVSEETIDISQNEEIAMVEYNNENVYLGVLQDSMLTFTRQPLGKLGPDFVIKDLNFSLNKKDRQLINSAYIIANIKCKIVKNKFTINEEQKKDLENSVKKYLAGKNTKNVADKDSLKN</sequence>